<reference evidence="4 5" key="1">
    <citation type="submission" date="2019-03" db="EMBL/GenBank/DDBJ databases">
        <title>Genomic Encyclopedia of Type Strains, Phase IV (KMG-IV): sequencing the most valuable type-strain genomes for metagenomic binning, comparative biology and taxonomic classification.</title>
        <authorList>
            <person name="Goeker M."/>
        </authorList>
    </citation>
    <scope>NUCLEOTIDE SEQUENCE [LARGE SCALE GENOMIC DNA]</scope>
    <source>
        <strain evidence="4 5">DSM 11170</strain>
    </source>
</reference>
<dbReference type="PANTHER" id="PTHR39183:SF1">
    <property type="entry name" value="SPORE COAT PROTEIN F-LIKE PROTEIN YHCQ"/>
    <property type="match status" value="1"/>
</dbReference>
<dbReference type="AlphaFoldDB" id="A0A4R2RWL8"/>
<evidence type="ECO:0000256" key="1">
    <source>
        <dbReference type="ARBA" id="ARBA00022969"/>
    </source>
</evidence>
<protein>
    <submittedName>
        <fullName evidence="4">Coat F domain-containing protein</fullName>
    </submittedName>
</protein>
<evidence type="ECO:0000313" key="4">
    <source>
        <dbReference type="EMBL" id="TCP64371.1"/>
    </source>
</evidence>
<organism evidence="4 5">
    <name type="scientific">Heliophilum fasciatum</name>
    <dbReference type="NCBI Taxonomy" id="35700"/>
    <lineage>
        <taxon>Bacteria</taxon>
        <taxon>Bacillati</taxon>
        <taxon>Bacillota</taxon>
        <taxon>Clostridia</taxon>
        <taxon>Eubacteriales</taxon>
        <taxon>Heliobacteriaceae</taxon>
        <taxon>Heliophilum</taxon>
    </lineage>
</organism>
<keyword evidence="5" id="KW-1185">Reference proteome</keyword>
<dbReference type="OrthoDB" id="2901397at2"/>
<comment type="subcellular location">
    <subcellularLocation>
        <location evidence="2">Spore coat</location>
    </subcellularLocation>
</comment>
<comment type="similarity">
    <text evidence="3">Belongs to the CotF family.</text>
</comment>
<proteinExistence type="inferred from homology"/>
<accession>A0A4R2RWL8</accession>
<dbReference type="Pfam" id="PF07875">
    <property type="entry name" value="Coat_F"/>
    <property type="match status" value="1"/>
</dbReference>
<gene>
    <name evidence="4" type="ORF">EDD73_11070</name>
</gene>
<dbReference type="Gene3D" id="1.20.1260.10">
    <property type="match status" value="1"/>
</dbReference>
<evidence type="ECO:0000256" key="2">
    <source>
        <dbReference type="ARBA" id="ARBA00024325"/>
    </source>
</evidence>
<evidence type="ECO:0000256" key="3">
    <source>
        <dbReference type="ARBA" id="ARBA00024344"/>
    </source>
</evidence>
<sequence>MPSLLSELMGTATGVSQMNDRTIANQMLAGSKAVAQAYLTATVESATPEVRALYTSNLNKALAGHAMLTELAVKREWYQPYEMPEQQLVHTYQQAESVVENRMQS</sequence>
<comment type="caution">
    <text evidence="4">The sequence shown here is derived from an EMBL/GenBank/DDBJ whole genome shotgun (WGS) entry which is preliminary data.</text>
</comment>
<dbReference type="PANTHER" id="PTHR39183">
    <property type="entry name" value="SPORE COAT PROTEIN F-LIKE PROTEIN YHCQ"/>
    <property type="match status" value="1"/>
</dbReference>
<dbReference type="InterPro" id="IPR012851">
    <property type="entry name" value="Spore_coat_CotF-like"/>
</dbReference>
<keyword evidence="1" id="KW-0749">Sporulation</keyword>
<dbReference type="GO" id="GO:0030435">
    <property type="term" value="P:sporulation resulting in formation of a cellular spore"/>
    <property type="evidence" value="ECO:0007669"/>
    <property type="project" value="UniProtKB-KW"/>
</dbReference>
<dbReference type="EMBL" id="SLXT01000010">
    <property type="protein sequence ID" value="TCP64371.1"/>
    <property type="molecule type" value="Genomic_DNA"/>
</dbReference>
<dbReference type="RefSeq" id="WP_131919107.1">
    <property type="nucleotide sequence ID" value="NZ_JAOQNU010000010.1"/>
</dbReference>
<name>A0A4R2RWL8_9FIRM</name>
<dbReference type="InterPro" id="IPR012347">
    <property type="entry name" value="Ferritin-like"/>
</dbReference>
<evidence type="ECO:0000313" key="5">
    <source>
        <dbReference type="Proteomes" id="UP000294813"/>
    </source>
</evidence>
<dbReference type="Proteomes" id="UP000294813">
    <property type="component" value="Unassembled WGS sequence"/>
</dbReference>